<gene>
    <name evidence="1" type="ORF">DW888_18875</name>
</gene>
<comment type="caution">
    <text evidence="1">The sequence shown here is derived from an EMBL/GenBank/DDBJ whole genome shotgun (WGS) entry which is preliminary data.</text>
</comment>
<organism evidence="1 2">
    <name type="scientific">Bacteroides nordii</name>
    <dbReference type="NCBI Taxonomy" id="291645"/>
    <lineage>
        <taxon>Bacteria</taxon>
        <taxon>Pseudomonadati</taxon>
        <taxon>Bacteroidota</taxon>
        <taxon>Bacteroidia</taxon>
        <taxon>Bacteroidales</taxon>
        <taxon>Bacteroidaceae</taxon>
        <taxon>Bacteroides</taxon>
    </lineage>
</organism>
<dbReference type="EMBL" id="QSGO01000027">
    <property type="protein sequence ID" value="RHB30410.1"/>
    <property type="molecule type" value="Genomic_DNA"/>
</dbReference>
<evidence type="ECO:0000313" key="2">
    <source>
        <dbReference type="Proteomes" id="UP000284379"/>
    </source>
</evidence>
<protein>
    <submittedName>
        <fullName evidence="1">Uncharacterized protein</fullName>
    </submittedName>
</protein>
<reference evidence="1 2" key="1">
    <citation type="submission" date="2018-08" db="EMBL/GenBank/DDBJ databases">
        <title>A genome reference for cultivated species of the human gut microbiota.</title>
        <authorList>
            <person name="Zou Y."/>
            <person name="Xue W."/>
            <person name="Luo G."/>
        </authorList>
    </citation>
    <scope>NUCLEOTIDE SEQUENCE [LARGE SCALE GENOMIC DNA]</scope>
    <source>
        <strain evidence="1 2">AM40-30BH</strain>
    </source>
</reference>
<evidence type="ECO:0000313" key="1">
    <source>
        <dbReference type="EMBL" id="RHB30410.1"/>
    </source>
</evidence>
<dbReference type="RefSeq" id="WP_122202231.1">
    <property type="nucleotide sequence ID" value="NZ_CABJFV010000027.1"/>
</dbReference>
<dbReference type="Proteomes" id="UP000284379">
    <property type="component" value="Unassembled WGS sequence"/>
</dbReference>
<dbReference type="Pfam" id="PF19555">
    <property type="entry name" value="DUF6078"/>
    <property type="match status" value="1"/>
</dbReference>
<proteinExistence type="predicted"/>
<dbReference type="InterPro" id="IPR045724">
    <property type="entry name" value="DUF6078"/>
</dbReference>
<name>A0A413VA23_9BACE</name>
<accession>A0A413VA23</accession>
<dbReference type="AlphaFoldDB" id="A0A413VA23"/>
<sequence length="146" mass="17218">MKTKEIDRFSEVPQDYPLCINYQCPRASTCLRQLVAQEAADSIKFLMIINPKHQATLKKDCPYYRSSTKVRFAKGFMNIIENLTQKQIREVIPQLINRFSERTYYRIRKGERLLSPAEQQSVVNILKKYGVAEPIVFDDYIEGYEW</sequence>